<accession>A0ABV4CV97</accession>
<evidence type="ECO:0000256" key="1">
    <source>
        <dbReference type="ARBA" id="ARBA00001946"/>
    </source>
</evidence>
<dbReference type="PROSITE" id="PS00123">
    <property type="entry name" value="ALKALINE_PHOSPHATASE"/>
    <property type="match status" value="1"/>
</dbReference>
<comment type="cofactor">
    <cofactor evidence="1">
        <name>Mg(2+)</name>
        <dbReference type="ChEBI" id="CHEBI:18420"/>
    </cofactor>
</comment>
<evidence type="ECO:0000256" key="6">
    <source>
        <dbReference type="ARBA" id="ARBA00022801"/>
    </source>
</evidence>
<dbReference type="Gene3D" id="3.40.720.10">
    <property type="entry name" value="Alkaline Phosphatase, subunit A"/>
    <property type="match status" value="1"/>
</dbReference>
<dbReference type="PANTHER" id="PTHR11596:SF5">
    <property type="entry name" value="ALKALINE PHOSPHATASE"/>
    <property type="match status" value="1"/>
</dbReference>
<keyword evidence="11" id="KW-1185">Reference proteome</keyword>
<comment type="caution">
    <text evidence="10">The sequence shown here is derived from an EMBL/GenBank/DDBJ whole genome shotgun (WGS) entry which is preliminary data.</text>
</comment>
<evidence type="ECO:0000256" key="4">
    <source>
        <dbReference type="ARBA" id="ARBA00022553"/>
    </source>
</evidence>
<dbReference type="InterPro" id="IPR001952">
    <property type="entry name" value="Alkaline_phosphatase"/>
</dbReference>
<dbReference type="SMART" id="SM00098">
    <property type="entry name" value="alkPPc"/>
    <property type="match status" value="1"/>
</dbReference>
<keyword evidence="8" id="KW-0460">Magnesium</keyword>
<evidence type="ECO:0000256" key="3">
    <source>
        <dbReference type="ARBA" id="ARBA00005984"/>
    </source>
</evidence>
<dbReference type="PANTHER" id="PTHR11596">
    <property type="entry name" value="ALKALINE PHOSPHATASE"/>
    <property type="match status" value="1"/>
</dbReference>
<keyword evidence="6" id="KW-0378">Hydrolase</keyword>
<dbReference type="InterPro" id="IPR018299">
    <property type="entry name" value="Alkaline_phosphatase_AS"/>
</dbReference>
<sequence>MKYYRSILLALLIATATVAGAKARYVFYFIGDGMGMGHVNATQYYNRMVLGNEEPLLMMQFPVASHAWTYSASSPVTDSAAAGTALSTGFKTNNYMIAMSPDSTTHYKSIARTLKDEGWGVGILTSVAPDDATPAAFYANRLDRGMHAGIDEDAIKSGYEFMGGASLRGLKDSEGHPNAAAEMLKKSGIKILYGTDGYENTDAERLIILSPEGVWGNNNDIGYTIDSIPGALTLPELTRAGLAQVSRRSPDRFFMMIEGGNIDHAAHANDPGGVIKEILNFQDAIKIAYDFYLQHPDETLIVVTADHDTGGMALSRKTKGGLGLIDNQRISKDLLTDYCRNLLENNTPVTWEEMKSMLSDKLGLWGAIPLDEKTTESLHNTFNRTFIERTALSEKALYNVYNAFVVEIFKIYNKQVGTAFINSSHTANPVPVFAIGAGADKFTGVNNNTDIPKLIYEATR</sequence>
<dbReference type="RefSeq" id="WP_121698347.1">
    <property type="nucleotide sequence ID" value="NZ_JBCLPP010000005.1"/>
</dbReference>
<keyword evidence="5" id="KW-0479">Metal-binding</keyword>
<keyword evidence="7" id="KW-0862">Zinc</keyword>
<reference evidence="10 11" key="1">
    <citation type="submission" date="2024-03" db="EMBL/GenBank/DDBJ databases">
        <title>Mouse gut bacterial collection (mGBC) of GemPharmatech.</title>
        <authorList>
            <person name="He Y."/>
            <person name="Dong L."/>
            <person name="Wu D."/>
            <person name="Gao X."/>
            <person name="Lin Z."/>
        </authorList>
    </citation>
    <scope>NUCLEOTIDE SEQUENCE [LARGE SCALE GENOMIC DNA]</scope>
    <source>
        <strain evidence="10 11">54-13</strain>
    </source>
</reference>
<evidence type="ECO:0000313" key="11">
    <source>
        <dbReference type="Proteomes" id="UP001565200"/>
    </source>
</evidence>
<organism evidence="10 11">
    <name type="scientific">Heminiphilus faecis</name>
    <dbReference type="NCBI Taxonomy" id="2601703"/>
    <lineage>
        <taxon>Bacteria</taxon>
        <taxon>Pseudomonadati</taxon>
        <taxon>Bacteroidota</taxon>
        <taxon>Bacteroidia</taxon>
        <taxon>Bacteroidales</taxon>
        <taxon>Muribaculaceae</taxon>
        <taxon>Heminiphilus</taxon>
    </lineage>
</organism>
<protein>
    <submittedName>
        <fullName evidence="10">Alkaline phosphatase</fullName>
    </submittedName>
</protein>
<evidence type="ECO:0000256" key="2">
    <source>
        <dbReference type="ARBA" id="ARBA00001947"/>
    </source>
</evidence>
<comment type="cofactor">
    <cofactor evidence="2">
        <name>Zn(2+)</name>
        <dbReference type="ChEBI" id="CHEBI:29105"/>
    </cofactor>
</comment>
<name>A0ABV4CV97_9BACT</name>
<dbReference type="InterPro" id="IPR017850">
    <property type="entry name" value="Alkaline_phosphatase_core_sf"/>
</dbReference>
<dbReference type="CDD" id="cd16012">
    <property type="entry name" value="ALP"/>
    <property type="match status" value="1"/>
</dbReference>
<dbReference type="EMBL" id="JBCLPP010000005">
    <property type="protein sequence ID" value="MEY8244480.1"/>
    <property type="molecule type" value="Genomic_DNA"/>
</dbReference>
<keyword evidence="4" id="KW-0597">Phosphoprotein</keyword>
<evidence type="ECO:0000256" key="8">
    <source>
        <dbReference type="ARBA" id="ARBA00022842"/>
    </source>
</evidence>
<comment type="similarity">
    <text evidence="3 9">Belongs to the alkaline phosphatase family.</text>
</comment>
<evidence type="ECO:0000256" key="5">
    <source>
        <dbReference type="ARBA" id="ARBA00022723"/>
    </source>
</evidence>
<evidence type="ECO:0000313" key="10">
    <source>
        <dbReference type="EMBL" id="MEY8244480.1"/>
    </source>
</evidence>
<dbReference type="PRINTS" id="PR00113">
    <property type="entry name" value="ALKPHPHTASE"/>
</dbReference>
<proteinExistence type="inferred from homology"/>
<gene>
    <name evidence="10" type="ORF">AAK873_02465</name>
</gene>
<evidence type="ECO:0000256" key="7">
    <source>
        <dbReference type="ARBA" id="ARBA00022833"/>
    </source>
</evidence>
<dbReference type="Gene3D" id="1.10.60.40">
    <property type="match status" value="1"/>
</dbReference>
<dbReference type="SUPFAM" id="SSF53649">
    <property type="entry name" value="Alkaline phosphatase-like"/>
    <property type="match status" value="1"/>
</dbReference>
<dbReference type="Proteomes" id="UP001565200">
    <property type="component" value="Unassembled WGS sequence"/>
</dbReference>
<evidence type="ECO:0000256" key="9">
    <source>
        <dbReference type="RuleBase" id="RU003946"/>
    </source>
</evidence>
<dbReference type="Pfam" id="PF00245">
    <property type="entry name" value="Alk_phosphatase"/>
    <property type="match status" value="2"/>
</dbReference>